<keyword evidence="2" id="KW-1185">Reference proteome</keyword>
<dbReference type="KEGG" id="arac:E0W69_003290"/>
<accession>A0A5P2G0T4</accession>
<gene>
    <name evidence="1" type="ORF">E0W69_003290</name>
</gene>
<dbReference type="RefSeq" id="WP_131328616.1">
    <property type="nucleotide sequence ID" value="NZ_CP044016.1"/>
</dbReference>
<organism evidence="1 2">
    <name type="scientific">Rhizosphaericola mali</name>
    <dbReference type="NCBI Taxonomy" id="2545455"/>
    <lineage>
        <taxon>Bacteria</taxon>
        <taxon>Pseudomonadati</taxon>
        <taxon>Bacteroidota</taxon>
        <taxon>Chitinophagia</taxon>
        <taxon>Chitinophagales</taxon>
        <taxon>Chitinophagaceae</taxon>
        <taxon>Rhizosphaericola</taxon>
    </lineage>
</organism>
<dbReference type="AlphaFoldDB" id="A0A5P2G0T4"/>
<proteinExistence type="predicted"/>
<protein>
    <submittedName>
        <fullName evidence="1">Uncharacterized protein</fullName>
    </submittedName>
</protein>
<sequence>MKFVNLYLGISLICLQTIKAQSQKYWIRTSIDSVIISDSDLPHFWRAFDSCMQTTDTTNRKHFIQKYYFDSATVGLKGLIEQDSKYLPMLTEYSRAIKRDKYWKSIRATTYTFINKSDSLRNAYKKFKRLYPEATFSDVYILATPFMHGGTPVNGGFIIGVDMISKTSTSDFSQFSKEAADFLSRPEYFIPLIIHENTHTMQKQDDESTLLSRSLIEGAADYITYLTIGKTATQKNIYDYGFAHERELWDKFKLEKDSSNFSEWYMSDGGKGPAPDLGYFMGFQICDAYYKNAKNKSKAIKDIVELTINPEIFLTNSQYAKKFKH</sequence>
<name>A0A5P2G0T4_9BACT</name>
<dbReference type="InterPro" id="IPR019853">
    <property type="entry name" value="GldB-like"/>
</dbReference>
<evidence type="ECO:0000313" key="2">
    <source>
        <dbReference type="Proteomes" id="UP000292424"/>
    </source>
</evidence>
<dbReference type="Pfam" id="PF25594">
    <property type="entry name" value="GldB_lipo"/>
    <property type="match status" value="1"/>
</dbReference>
<evidence type="ECO:0000313" key="1">
    <source>
        <dbReference type="EMBL" id="QES87729.1"/>
    </source>
</evidence>
<reference evidence="1 2" key="1">
    <citation type="submission" date="2019-09" db="EMBL/GenBank/DDBJ databases">
        <title>Complete genome sequence of Arachidicoccus sp. B3-10 isolated from apple orchard soil.</title>
        <authorList>
            <person name="Kim H.S."/>
            <person name="Han K.-I."/>
            <person name="Suh M.K."/>
            <person name="Lee K.C."/>
            <person name="Eom M.K."/>
            <person name="Kim J.-S."/>
            <person name="Kang S.W."/>
            <person name="Sin Y."/>
            <person name="Lee J.-S."/>
        </authorList>
    </citation>
    <scope>NUCLEOTIDE SEQUENCE [LARGE SCALE GENOMIC DNA]</scope>
    <source>
        <strain evidence="1 2">B3-10</strain>
    </source>
</reference>
<dbReference type="EMBL" id="CP044016">
    <property type="protein sequence ID" value="QES87729.1"/>
    <property type="molecule type" value="Genomic_DNA"/>
</dbReference>
<dbReference type="OrthoDB" id="6402335at2"/>
<dbReference type="Proteomes" id="UP000292424">
    <property type="component" value="Chromosome"/>
</dbReference>